<dbReference type="Gene3D" id="3.30.1370.100">
    <property type="entry name" value="MutL, C-terminal domain, regulatory subdomain"/>
    <property type="match status" value="1"/>
</dbReference>
<evidence type="ECO:0000259" key="5">
    <source>
        <dbReference type="SMART" id="SM01340"/>
    </source>
</evidence>
<dbReference type="InterPro" id="IPR037198">
    <property type="entry name" value="MutL_C_sf"/>
</dbReference>
<evidence type="ECO:0000259" key="4">
    <source>
        <dbReference type="SMART" id="SM00853"/>
    </source>
</evidence>
<dbReference type="GO" id="GO:0016887">
    <property type="term" value="F:ATP hydrolysis activity"/>
    <property type="evidence" value="ECO:0007669"/>
    <property type="project" value="InterPro"/>
</dbReference>
<dbReference type="GO" id="GO:0032389">
    <property type="term" value="C:MutLalpha complex"/>
    <property type="evidence" value="ECO:0007669"/>
    <property type="project" value="TreeGrafter"/>
</dbReference>
<dbReference type="SMART" id="SM00853">
    <property type="entry name" value="MutL_C"/>
    <property type="match status" value="1"/>
</dbReference>
<keyword evidence="6" id="KW-0547">Nucleotide-binding</keyword>
<evidence type="ECO:0000313" key="7">
    <source>
        <dbReference type="Proteomes" id="UP001151582"/>
    </source>
</evidence>
<organism evidence="6 7">
    <name type="scientific">Dimargaris verticillata</name>
    <dbReference type="NCBI Taxonomy" id="2761393"/>
    <lineage>
        <taxon>Eukaryota</taxon>
        <taxon>Fungi</taxon>
        <taxon>Fungi incertae sedis</taxon>
        <taxon>Zoopagomycota</taxon>
        <taxon>Kickxellomycotina</taxon>
        <taxon>Dimargaritomycetes</taxon>
        <taxon>Dimargaritales</taxon>
        <taxon>Dimargaritaceae</taxon>
        <taxon>Dimargaris</taxon>
    </lineage>
</organism>
<keyword evidence="7" id="KW-1185">Reference proteome</keyword>
<feature type="domain" description="DNA mismatch repair protein S5" evidence="5">
    <location>
        <begin position="72"/>
        <end position="209"/>
    </location>
</feature>
<dbReference type="GO" id="GO:0140664">
    <property type="term" value="F:ATP-dependent DNA damage sensor activity"/>
    <property type="evidence" value="ECO:0007669"/>
    <property type="project" value="InterPro"/>
</dbReference>
<feature type="region of interest" description="Disordered" evidence="3">
    <location>
        <begin position="325"/>
        <end position="380"/>
    </location>
</feature>
<evidence type="ECO:0000256" key="3">
    <source>
        <dbReference type="SAM" id="MobiDB-lite"/>
    </source>
</evidence>
<comment type="caution">
    <text evidence="6">The sequence shown here is derived from an EMBL/GenBank/DDBJ whole genome shotgun (WGS) entry which is preliminary data.</text>
</comment>
<feature type="domain" description="MutL C-terminal dimerisation" evidence="4">
    <location>
        <begin position="501"/>
        <end position="645"/>
    </location>
</feature>
<dbReference type="Pfam" id="PF01119">
    <property type="entry name" value="DNA_mis_repair"/>
    <property type="match status" value="1"/>
</dbReference>
<accession>A0A9W8B1H6</accession>
<dbReference type="GO" id="GO:0006298">
    <property type="term" value="P:mismatch repair"/>
    <property type="evidence" value="ECO:0007669"/>
    <property type="project" value="InterPro"/>
</dbReference>
<proteinExistence type="inferred from homology"/>
<feature type="region of interest" description="Disordered" evidence="3">
    <location>
        <begin position="266"/>
        <end position="296"/>
    </location>
</feature>
<dbReference type="InterPro" id="IPR013507">
    <property type="entry name" value="DNA_mismatch_S5_2-like"/>
</dbReference>
<dbReference type="InterPro" id="IPR014790">
    <property type="entry name" value="MutL_C"/>
</dbReference>
<dbReference type="Gene3D" id="3.30.1540.20">
    <property type="entry name" value="MutL, C-terminal domain, dimerisation subdomain"/>
    <property type="match status" value="1"/>
</dbReference>
<dbReference type="InterPro" id="IPR042120">
    <property type="entry name" value="MutL_C_dimsub"/>
</dbReference>
<name>A0A9W8B1H6_9FUNG</name>
<gene>
    <name evidence="6" type="primary">PMS1_1</name>
    <name evidence="6" type="ORF">H4R34_004980</name>
</gene>
<dbReference type="FunFam" id="3.30.1370.100:FF:000001">
    <property type="entry name" value="Mismatch repair endonuclease pms1, putative"/>
    <property type="match status" value="1"/>
</dbReference>
<feature type="compositionally biased region" description="Polar residues" evidence="3">
    <location>
        <begin position="274"/>
        <end position="284"/>
    </location>
</feature>
<evidence type="ECO:0000256" key="2">
    <source>
        <dbReference type="ARBA" id="ARBA00022763"/>
    </source>
</evidence>
<dbReference type="InterPro" id="IPR038973">
    <property type="entry name" value="MutL/Mlh/Pms-like"/>
</dbReference>
<dbReference type="Pfam" id="PF08676">
    <property type="entry name" value="MutL_C"/>
    <property type="match status" value="1"/>
</dbReference>
<dbReference type="PANTHER" id="PTHR10073">
    <property type="entry name" value="DNA MISMATCH REPAIR PROTEIN MLH, PMS, MUTL"/>
    <property type="match status" value="1"/>
</dbReference>
<dbReference type="AlphaFoldDB" id="A0A9W8B1H6"/>
<dbReference type="InterPro" id="IPR014721">
    <property type="entry name" value="Ribsml_uS5_D2-typ_fold_subgr"/>
</dbReference>
<evidence type="ECO:0000313" key="6">
    <source>
        <dbReference type="EMBL" id="KAJ1973719.1"/>
    </source>
</evidence>
<protein>
    <submittedName>
        <fullName evidence="6">ATP-binding mismatch repair protein</fullName>
    </submittedName>
</protein>
<comment type="similarity">
    <text evidence="1">Belongs to the DNA mismatch repair MutL/HexB family.</text>
</comment>
<dbReference type="Gene3D" id="3.30.230.10">
    <property type="match status" value="1"/>
</dbReference>
<evidence type="ECO:0000256" key="1">
    <source>
        <dbReference type="ARBA" id="ARBA00006082"/>
    </source>
</evidence>
<dbReference type="SUPFAM" id="SSF54211">
    <property type="entry name" value="Ribosomal protein S5 domain 2-like"/>
    <property type="match status" value="1"/>
</dbReference>
<reference evidence="6" key="1">
    <citation type="submission" date="2022-07" db="EMBL/GenBank/DDBJ databases">
        <title>Phylogenomic reconstructions and comparative analyses of Kickxellomycotina fungi.</title>
        <authorList>
            <person name="Reynolds N.K."/>
            <person name="Stajich J.E."/>
            <person name="Barry K."/>
            <person name="Grigoriev I.V."/>
            <person name="Crous P."/>
            <person name="Smith M.E."/>
        </authorList>
    </citation>
    <scope>NUCLEOTIDE SEQUENCE</scope>
    <source>
        <strain evidence="6">RSA 567</strain>
    </source>
</reference>
<dbReference type="SUPFAM" id="SSF118116">
    <property type="entry name" value="DNA mismatch repair protein MutL"/>
    <property type="match status" value="1"/>
</dbReference>
<dbReference type="InterPro" id="IPR020568">
    <property type="entry name" value="Ribosomal_Su5_D2-typ_SF"/>
</dbReference>
<dbReference type="InterPro" id="IPR036890">
    <property type="entry name" value="HATPase_C_sf"/>
</dbReference>
<dbReference type="SMART" id="SM01340">
    <property type="entry name" value="DNA_mis_repair"/>
    <property type="match status" value="1"/>
</dbReference>
<dbReference type="EMBL" id="JANBQB010000769">
    <property type="protein sequence ID" value="KAJ1973719.1"/>
    <property type="molecule type" value="Genomic_DNA"/>
</dbReference>
<dbReference type="OrthoDB" id="10263226at2759"/>
<dbReference type="Proteomes" id="UP001151582">
    <property type="component" value="Unassembled WGS sequence"/>
</dbReference>
<dbReference type="PANTHER" id="PTHR10073:SF52">
    <property type="entry name" value="MISMATCH REPAIR ENDONUCLEASE PMS2"/>
    <property type="match status" value="1"/>
</dbReference>
<dbReference type="Gene3D" id="3.30.565.10">
    <property type="entry name" value="Histidine kinase-like ATPase, C-terminal domain"/>
    <property type="match status" value="1"/>
</dbReference>
<dbReference type="GO" id="GO:0030983">
    <property type="term" value="F:mismatched DNA binding"/>
    <property type="evidence" value="ECO:0007669"/>
    <property type="project" value="InterPro"/>
</dbReference>
<keyword evidence="6" id="KW-0067">ATP-binding</keyword>
<sequence length="686" mass="75734">MLRQLFAHWPVRFAQFKKNAKKEYAKCITLLEAYGAVSDGTRISVSHQPSNSSAAAHRVFQSSGRPQWLDRIASVFGPKFRPLLVPLDGKVDLGGGLQEMVDVGIDHSSLSNATTVRFSGYISRPKPGCGRSSGDRQCIYLNGRPCDLPKVVRVVNEEYRAYNPTQYPILFLDLAFPSGTFDVNVSPDKRTVFLHHETQMVQGLRETLKVLFEPSRSTYEVHTLTPTLNKSDSDLTNGFAKALPRSPNVGASSATPQVQSNLSIQRRAEPLPSPITSPIRQPTRVTGHCSGPPLRTRQLDLDLEDGMDEPVVAKRMRFDAIALEQPHKQPLSDPLSTKAALPSHHGEAESAALPLPLHLPPLPQPTSAIPEAGTQLPPLLPPEVPPLPSEAIPLTTSALDTFHSTLPVYKESVLAFSTFGKQQALAWDPTVAYRSAAVRFGWDLYTTAGRIPSRCQPWAKPMVSLTPSSQPLTGGVIADDAQAHEVLCKTIQKTDFDQFHVVGQFNLGFIIARLHYDLFIIDQHASDEKYNFEMLQATVDISSQPLIRPRIVEMGVAEELTAMEHLDVLKKNGFDLSADPTRPPGKRLSLVSQPFLDHTLFDIKDLQEIVAKLYDDPSKLVRCSRAQAVFASRACRKSIMIGDPLNKAQMKKVITNLGTIKHPWNCPHGRPTIRHLLDLVTLVPPS</sequence>
<dbReference type="CDD" id="cd03484">
    <property type="entry name" value="MutL_Trans_hPMS_2_like"/>
    <property type="match status" value="1"/>
</dbReference>
<keyword evidence="2" id="KW-0227">DNA damage</keyword>
<dbReference type="GO" id="GO:0005524">
    <property type="term" value="F:ATP binding"/>
    <property type="evidence" value="ECO:0007669"/>
    <property type="project" value="UniProtKB-KW"/>
</dbReference>
<dbReference type="InterPro" id="IPR042121">
    <property type="entry name" value="MutL_C_regsub"/>
</dbReference>